<accession>A0ACB9RU08</accession>
<evidence type="ECO:0000313" key="1">
    <source>
        <dbReference type="EMBL" id="KAI4382175.1"/>
    </source>
</evidence>
<keyword evidence="2" id="KW-1185">Reference proteome</keyword>
<comment type="caution">
    <text evidence="1">The sequence shown here is derived from an EMBL/GenBank/DDBJ whole genome shotgun (WGS) entry which is preliminary data.</text>
</comment>
<dbReference type="EMBL" id="CM042882">
    <property type="protein sequence ID" value="KAI4382175.1"/>
    <property type="molecule type" value="Genomic_DNA"/>
</dbReference>
<gene>
    <name evidence="1" type="ORF">MLD38_008172</name>
</gene>
<organism evidence="1 2">
    <name type="scientific">Melastoma candidum</name>
    <dbReference type="NCBI Taxonomy" id="119954"/>
    <lineage>
        <taxon>Eukaryota</taxon>
        <taxon>Viridiplantae</taxon>
        <taxon>Streptophyta</taxon>
        <taxon>Embryophyta</taxon>
        <taxon>Tracheophyta</taxon>
        <taxon>Spermatophyta</taxon>
        <taxon>Magnoliopsida</taxon>
        <taxon>eudicotyledons</taxon>
        <taxon>Gunneridae</taxon>
        <taxon>Pentapetalae</taxon>
        <taxon>rosids</taxon>
        <taxon>malvids</taxon>
        <taxon>Myrtales</taxon>
        <taxon>Melastomataceae</taxon>
        <taxon>Melastomatoideae</taxon>
        <taxon>Melastomateae</taxon>
        <taxon>Melastoma</taxon>
    </lineage>
</organism>
<protein>
    <submittedName>
        <fullName evidence="1">Uncharacterized protein</fullName>
    </submittedName>
</protein>
<name>A0ACB9RU08_9MYRT</name>
<evidence type="ECO:0000313" key="2">
    <source>
        <dbReference type="Proteomes" id="UP001057402"/>
    </source>
</evidence>
<sequence length="103" mass="10750">MGNVNGRGEAGLDDGRVGGVDDSVGLNGVIAPSESGATPVSYGAGGKTLRSWRQDPWGGFPRAASASRVDSSAGEEDVAVYDFSSRAVRCLWSLSDFWSDFFA</sequence>
<proteinExistence type="predicted"/>
<reference evidence="2" key="1">
    <citation type="journal article" date="2023" name="Front. Plant Sci.">
        <title>Chromosomal-level genome assembly of Melastoma candidum provides insights into trichome evolution.</title>
        <authorList>
            <person name="Zhong Y."/>
            <person name="Wu W."/>
            <person name="Sun C."/>
            <person name="Zou P."/>
            <person name="Liu Y."/>
            <person name="Dai S."/>
            <person name="Zhou R."/>
        </authorList>
    </citation>
    <scope>NUCLEOTIDE SEQUENCE [LARGE SCALE GENOMIC DNA]</scope>
</reference>
<dbReference type="Proteomes" id="UP001057402">
    <property type="component" value="Chromosome 3"/>
</dbReference>